<protein>
    <submittedName>
        <fullName evidence="4">Hydrolase of the HAD superfamily</fullName>
    </submittedName>
</protein>
<dbReference type="Gene3D" id="1.20.120.1600">
    <property type="match status" value="1"/>
</dbReference>
<evidence type="ECO:0000256" key="1">
    <source>
        <dbReference type="ARBA" id="ARBA00001946"/>
    </source>
</evidence>
<keyword evidence="5" id="KW-1185">Reference proteome</keyword>
<evidence type="ECO:0000256" key="3">
    <source>
        <dbReference type="ARBA" id="ARBA00022842"/>
    </source>
</evidence>
<dbReference type="PANTHER" id="PTHR46470">
    <property type="entry name" value="N-ACYLNEURAMINATE-9-PHOSPHATASE"/>
    <property type="match status" value="1"/>
</dbReference>
<dbReference type="GO" id="GO:0016787">
    <property type="term" value="F:hydrolase activity"/>
    <property type="evidence" value="ECO:0007669"/>
    <property type="project" value="UniProtKB-KW"/>
</dbReference>
<comment type="cofactor">
    <cofactor evidence="1">
        <name>Mg(2+)</name>
        <dbReference type="ChEBI" id="CHEBI:18420"/>
    </cofactor>
</comment>
<comment type="caution">
    <text evidence="4">The sequence shown here is derived from an EMBL/GenBank/DDBJ whole genome shotgun (WGS) entry which is preliminary data.</text>
</comment>
<dbReference type="Proteomes" id="UP000615755">
    <property type="component" value="Unassembled WGS sequence"/>
</dbReference>
<evidence type="ECO:0000313" key="4">
    <source>
        <dbReference type="EMBL" id="MBE0366651.1"/>
    </source>
</evidence>
<accession>A0ABR9E6R9</accession>
<dbReference type="PANTHER" id="PTHR46470:SF4">
    <property type="entry name" value="5-AMINO-6-(5-PHOSPHO-D-RIBITYLAMINO)URACIL PHOSPHATASE YIGB"/>
    <property type="match status" value="1"/>
</dbReference>
<dbReference type="InterPro" id="IPR051400">
    <property type="entry name" value="HAD-like_hydrolase"/>
</dbReference>
<dbReference type="NCBIfam" id="TIGR01549">
    <property type="entry name" value="HAD-SF-IA-v1"/>
    <property type="match status" value="1"/>
</dbReference>
<dbReference type="InterPro" id="IPR036412">
    <property type="entry name" value="HAD-like_sf"/>
</dbReference>
<keyword evidence="2 4" id="KW-0378">Hydrolase</keyword>
<evidence type="ECO:0000256" key="2">
    <source>
        <dbReference type="ARBA" id="ARBA00022801"/>
    </source>
</evidence>
<proteinExistence type="predicted"/>
<dbReference type="SUPFAM" id="SSF56784">
    <property type="entry name" value="HAD-like"/>
    <property type="match status" value="1"/>
</dbReference>
<dbReference type="RefSeq" id="WP_192506165.1">
    <property type="nucleotide sequence ID" value="NZ_AQGV01000010.1"/>
</dbReference>
<organism evidence="4 5">
    <name type="scientific">Pseudoalteromonas aurantia 208</name>
    <dbReference type="NCBI Taxonomy" id="1314867"/>
    <lineage>
        <taxon>Bacteria</taxon>
        <taxon>Pseudomonadati</taxon>
        <taxon>Pseudomonadota</taxon>
        <taxon>Gammaproteobacteria</taxon>
        <taxon>Alteromonadales</taxon>
        <taxon>Pseudoalteromonadaceae</taxon>
        <taxon>Pseudoalteromonas</taxon>
    </lineage>
</organism>
<dbReference type="EMBL" id="AQGV01000010">
    <property type="protein sequence ID" value="MBE0366651.1"/>
    <property type="molecule type" value="Genomic_DNA"/>
</dbReference>
<dbReference type="InterPro" id="IPR023214">
    <property type="entry name" value="HAD_sf"/>
</dbReference>
<dbReference type="InterPro" id="IPR006439">
    <property type="entry name" value="HAD-SF_hydro_IA"/>
</dbReference>
<reference evidence="4 5" key="1">
    <citation type="submission" date="2015-03" db="EMBL/GenBank/DDBJ databases">
        <title>Genome sequence of Pseudoalteromonas aurantia.</title>
        <authorList>
            <person name="Xie B.-B."/>
            <person name="Rong J.-C."/>
            <person name="Qin Q.-L."/>
            <person name="Zhang Y.-Z."/>
        </authorList>
    </citation>
    <scope>NUCLEOTIDE SEQUENCE [LARGE SCALE GENOMIC DNA]</scope>
    <source>
        <strain evidence="4 5">208</strain>
    </source>
</reference>
<name>A0ABR9E6R9_9GAMM</name>
<dbReference type="SFLD" id="SFLDG01129">
    <property type="entry name" value="C1.5:_HAD__Beta-PGM__Phosphata"/>
    <property type="match status" value="1"/>
</dbReference>
<gene>
    <name evidence="4" type="ORF">PAUR_a3698</name>
</gene>
<dbReference type="SFLD" id="SFLDS00003">
    <property type="entry name" value="Haloacid_Dehalogenase"/>
    <property type="match status" value="1"/>
</dbReference>
<keyword evidence="3" id="KW-0460">Magnesium</keyword>
<evidence type="ECO:0000313" key="5">
    <source>
        <dbReference type="Proteomes" id="UP000615755"/>
    </source>
</evidence>
<sequence>MRFNKAIDSISVLSFDLDDTLYNNHPVIKAAVQAQLDYLNQITQWSQQGPNYWSHCRNQTVKQTPSLVNDVTRWRKVALQYGMSELPLTEEQAHHYASCAYQAFSDARSNITVQQSVLDLLGALRTKFRLIAITNGNVEIDKFNLRNEFELVLKAGPDGAAKPHSELFDKAAVVLNVKKSEILHIGDSLDSDVQGANLAGCYSLWLNNQQFKYKYLGLPHIEIHNINDLYQLVNTSPSK</sequence>
<dbReference type="Gene3D" id="3.40.50.1000">
    <property type="entry name" value="HAD superfamily/HAD-like"/>
    <property type="match status" value="1"/>
</dbReference>
<dbReference type="Pfam" id="PF00702">
    <property type="entry name" value="Hydrolase"/>
    <property type="match status" value="1"/>
</dbReference>